<dbReference type="AlphaFoldDB" id="A0A8J6J7Q8"/>
<dbReference type="Proteomes" id="UP000628736">
    <property type="component" value="Unassembled WGS sequence"/>
</dbReference>
<feature type="transmembrane region" description="Helical" evidence="1">
    <location>
        <begin position="58"/>
        <end position="80"/>
    </location>
</feature>
<proteinExistence type="predicted"/>
<dbReference type="Gene3D" id="1.20.144.10">
    <property type="entry name" value="Phosphatidic acid phosphatase type 2/haloperoxidase"/>
    <property type="match status" value="1"/>
</dbReference>
<gene>
    <name evidence="3" type="ORF">H8S11_01325</name>
</gene>
<dbReference type="Pfam" id="PF01569">
    <property type="entry name" value="PAP2"/>
    <property type="match status" value="1"/>
</dbReference>
<keyword evidence="1" id="KW-1133">Transmembrane helix</keyword>
<dbReference type="PANTHER" id="PTHR14969">
    <property type="entry name" value="SPHINGOSINE-1-PHOSPHATE PHOSPHOHYDROLASE"/>
    <property type="match status" value="1"/>
</dbReference>
<evidence type="ECO:0000313" key="3">
    <source>
        <dbReference type="EMBL" id="MBC5721468.1"/>
    </source>
</evidence>
<keyword evidence="1" id="KW-0472">Membrane</keyword>
<dbReference type="InterPro" id="IPR036938">
    <property type="entry name" value="PAP2/HPO_sf"/>
</dbReference>
<dbReference type="RefSeq" id="WP_186851920.1">
    <property type="nucleotide sequence ID" value="NZ_JACOPO010000001.1"/>
</dbReference>
<dbReference type="InterPro" id="IPR000326">
    <property type="entry name" value="PAP2/HPO"/>
</dbReference>
<feature type="transmembrane region" description="Helical" evidence="1">
    <location>
        <begin position="153"/>
        <end position="173"/>
    </location>
</feature>
<organism evidence="3 4">
    <name type="scientific">Flintibacter hominis</name>
    <dbReference type="NCBI Taxonomy" id="2763048"/>
    <lineage>
        <taxon>Bacteria</taxon>
        <taxon>Bacillati</taxon>
        <taxon>Bacillota</taxon>
        <taxon>Clostridia</taxon>
        <taxon>Eubacteriales</taxon>
        <taxon>Flintibacter</taxon>
    </lineage>
</organism>
<evidence type="ECO:0000313" key="4">
    <source>
        <dbReference type="Proteomes" id="UP000628736"/>
    </source>
</evidence>
<dbReference type="SMART" id="SM00014">
    <property type="entry name" value="acidPPc"/>
    <property type="match status" value="1"/>
</dbReference>
<protein>
    <submittedName>
        <fullName evidence="3">Phosphatase PAP2 family protein</fullName>
    </submittedName>
</protein>
<sequence length="186" mass="20417">MLEALLNLDASLLLAIQDLRLDWLDPIVAFYTQLGNAGLLWIVLSLSMLCWRPTRRAGALALTAMVLGLLVTNVTIKPLVERTRPWLDLPILPLVVENDPHSFPSGHTCAAFAAGVAWAKTLPWRWGRIGAVLLAVLMGLSRLYVGVHYPTDVLAGALIGTLCAWVALKLDGYRTDRLKENRKGAK</sequence>
<reference evidence="3" key="1">
    <citation type="submission" date="2020-08" db="EMBL/GenBank/DDBJ databases">
        <title>Genome public.</title>
        <authorList>
            <person name="Liu C."/>
            <person name="Sun Q."/>
        </authorList>
    </citation>
    <scope>NUCLEOTIDE SEQUENCE</scope>
    <source>
        <strain evidence="3">NSJ-23</strain>
    </source>
</reference>
<evidence type="ECO:0000259" key="2">
    <source>
        <dbReference type="SMART" id="SM00014"/>
    </source>
</evidence>
<feature type="transmembrane region" description="Helical" evidence="1">
    <location>
        <begin position="28"/>
        <end position="51"/>
    </location>
</feature>
<evidence type="ECO:0000256" key="1">
    <source>
        <dbReference type="SAM" id="Phobius"/>
    </source>
</evidence>
<dbReference type="SUPFAM" id="SSF48317">
    <property type="entry name" value="Acid phosphatase/Vanadium-dependent haloperoxidase"/>
    <property type="match status" value="1"/>
</dbReference>
<keyword evidence="4" id="KW-1185">Reference proteome</keyword>
<keyword evidence="1" id="KW-0812">Transmembrane</keyword>
<feature type="domain" description="Phosphatidic acid phosphatase type 2/haloperoxidase" evidence="2">
    <location>
        <begin position="57"/>
        <end position="168"/>
    </location>
</feature>
<accession>A0A8J6J7Q8</accession>
<comment type="caution">
    <text evidence="3">The sequence shown here is derived from an EMBL/GenBank/DDBJ whole genome shotgun (WGS) entry which is preliminary data.</text>
</comment>
<dbReference type="EMBL" id="JACOPO010000001">
    <property type="protein sequence ID" value="MBC5721468.1"/>
    <property type="molecule type" value="Genomic_DNA"/>
</dbReference>
<dbReference type="PANTHER" id="PTHR14969:SF13">
    <property type="entry name" value="AT30094P"/>
    <property type="match status" value="1"/>
</dbReference>
<name>A0A8J6J7Q8_9FIRM</name>